<evidence type="ECO:0000256" key="1">
    <source>
        <dbReference type="ARBA" id="ARBA00005254"/>
    </source>
</evidence>
<dbReference type="SUPFAM" id="SSF52096">
    <property type="entry name" value="ClpP/crotonase"/>
    <property type="match status" value="1"/>
</dbReference>
<dbReference type="AlphaFoldDB" id="A0A157T2R2"/>
<dbReference type="InterPro" id="IPR029045">
    <property type="entry name" value="ClpP/crotonase-like_dom_sf"/>
</dbReference>
<dbReference type="PANTHER" id="PTHR11941:SF54">
    <property type="entry name" value="ENOYL-COA HYDRATASE, MITOCHONDRIAL"/>
    <property type="match status" value="1"/>
</dbReference>
<evidence type="ECO:0000256" key="2">
    <source>
        <dbReference type="ARBA" id="ARBA00023239"/>
    </source>
</evidence>
<evidence type="ECO:0000256" key="3">
    <source>
        <dbReference type="RuleBase" id="RU003707"/>
    </source>
</evidence>
<dbReference type="InterPro" id="IPR001753">
    <property type="entry name" value="Enoyl-CoA_hydra/iso"/>
</dbReference>
<dbReference type="GO" id="GO:0006635">
    <property type="term" value="P:fatty acid beta-oxidation"/>
    <property type="evidence" value="ECO:0007669"/>
    <property type="project" value="TreeGrafter"/>
</dbReference>
<dbReference type="PATRIC" id="fig|2287.9.peg.2256"/>
<reference evidence="5" key="1">
    <citation type="submission" date="2016-04" db="EMBL/GenBank/DDBJ databases">
        <authorList>
            <person name="Shah S.A."/>
            <person name="Garrett R.A."/>
        </authorList>
    </citation>
    <scope>NUCLEOTIDE SEQUENCE [LARGE SCALE GENOMIC DNA]</scope>
    <source>
        <strain evidence="5">ATCC 35091 / DSM 1616 / JCM 8930 / NBRC 15331 / P1</strain>
    </source>
</reference>
<proteinExistence type="inferred from homology"/>
<evidence type="ECO:0000313" key="5">
    <source>
        <dbReference type="Proteomes" id="UP000076770"/>
    </source>
</evidence>
<dbReference type="PROSITE" id="PS00166">
    <property type="entry name" value="ENOYL_COA_HYDRATASE"/>
    <property type="match status" value="1"/>
</dbReference>
<protein>
    <submittedName>
        <fullName evidence="4">Enoyl-CoA hydratase</fullName>
    </submittedName>
</protein>
<dbReference type="InterPro" id="IPR014748">
    <property type="entry name" value="Enoyl-CoA_hydra_C"/>
</dbReference>
<accession>A0A157T2R2</accession>
<comment type="similarity">
    <text evidence="1 3">Belongs to the enoyl-CoA hydratase/isomerase family.</text>
</comment>
<dbReference type="Pfam" id="PF00378">
    <property type="entry name" value="ECH_1"/>
    <property type="match status" value="1"/>
</dbReference>
<dbReference type="InterPro" id="IPR018376">
    <property type="entry name" value="Enoyl-CoA_hyd/isom_CS"/>
</dbReference>
<keyword evidence="2" id="KW-0456">Lyase</keyword>
<dbReference type="Gene3D" id="3.90.226.10">
    <property type="entry name" value="2-enoyl-CoA Hydratase, Chain A, domain 1"/>
    <property type="match status" value="1"/>
</dbReference>
<dbReference type="FunFam" id="1.10.12.10:FF:000001">
    <property type="entry name" value="Probable enoyl-CoA hydratase, mitochondrial"/>
    <property type="match status" value="1"/>
</dbReference>
<dbReference type="Proteomes" id="UP000076770">
    <property type="component" value="Chromosome i"/>
</dbReference>
<gene>
    <name evidence="4" type="ORF">SSOP1_2150</name>
</gene>
<dbReference type="Gene3D" id="1.10.12.10">
    <property type="entry name" value="Lyase 2-enoyl-coa Hydratase, Chain A, domain 2"/>
    <property type="match status" value="1"/>
</dbReference>
<dbReference type="PANTHER" id="PTHR11941">
    <property type="entry name" value="ENOYL-COA HYDRATASE-RELATED"/>
    <property type="match status" value="1"/>
</dbReference>
<name>A0A157T2R2_SACSO</name>
<sequence>MRLMGLSELNPKYFKIEVEDGVGIIKLNRSPANAHNLEMLRELDNIIVESRFDQNVKAILITSNIPRFFSAGFDINEIKDKSPEYIGLSSQFSKEVMLRMMSTKKLIIASINGHCMGGGLELALASDLRFGANDENIKFGMPEVANLALIPGEGGTQFLARLVGRSKAIYLIVTGKTLSPKEAYELGILDRLIEPEKLFEESFEFARQVAKGPSLAVGFTKLAVNEGMDLPWYNAFALEREMQNQALASEDAKEGARAFFEKRRPVFKGK</sequence>
<evidence type="ECO:0000313" key="4">
    <source>
        <dbReference type="EMBL" id="SAI85704.1"/>
    </source>
</evidence>
<dbReference type="EMBL" id="LT549890">
    <property type="protein sequence ID" value="SAI85704.1"/>
    <property type="molecule type" value="Genomic_DNA"/>
</dbReference>
<dbReference type="GO" id="GO:0016836">
    <property type="term" value="F:hydro-lyase activity"/>
    <property type="evidence" value="ECO:0007669"/>
    <property type="project" value="UniProtKB-ARBA"/>
</dbReference>
<organism evidence="4 5">
    <name type="scientific">Saccharolobus solfataricus</name>
    <name type="common">Sulfolobus solfataricus</name>
    <dbReference type="NCBI Taxonomy" id="2287"/>
    <lineage>
        <taxon>Archaea</taxon>
        <taxon>Thermoproteota</taxon>
        <taxon>Thermoprotei</taxon>
        <taxon>Sulfolobales</taxon>
        <taxon>Sulfolobaceae</taxon>
        <taxon>Saccharolobus</taxon>
    </lineage>
</organism>
<dbReference type="CDD" id="cd06558">
    <property type="entry name" value="crotonase-like"/>
    <property type="match status" value="1"/>
</dbReference>
<dbReference type="FunFam" id="3.90.226.10:FF:000157">
    <property type="entry name" value="Enoyl CoA hydratase (PaaF-4)"/>
    <property type="match status" value="1"/>
</dbReference>